<dbReference type="EMBL" id="AHNR02000004">
    <property type="protein sequence ID" value="EKR57209.1"/>
    <property type="molecule type" value="Genomic_DNA"/>
</dbReference>
<sequence length="239" mass="26622">MKDKYEKWKKGFLSPFMKSETASTPPQDDSEDQDDSESAITDELISKLQAAIEKGEVKVEEAAIKEWCKANGLEDEDSQTVWDTIKEIVDEDIPSGNEPDKSMQKGGFASLKLRSDLKQFSKSLNSFGNRSKEHGEVLALLIKDNEASEKQISEFKTEINFLKSEIQKIGGLPQDGKKTITSIDQITDDQLGNREQIIKILFKGAQEKVLSIGDLQTYKSQGILTEPAKLFLKSSQGGN</sequence>
<comment type="caution">
    <text evidence="3">The sequence shown here is derived from an EMBL/GenBank/DDBJ whole genome shotgun (WGS) entry which is preliminary data.</text>
</comment>
<dbReference type="RefSeq" id="WP_002122338.1">
    <property type="nucleotide sequence ID" value="NZ_AHNR02000004.1"/>
</dbReference>
<feature type="compositionally biased region" description="Acidic residues" evidence="2">
    <location>
        <begin position="28"/>
        <end position="37"/>
    </location>
</feature>
<reference evidence="3 4" key="1">
    <citation type="submission" date="2012-10" db="EMBL/GenBank/DDBJ databases">
        <authorList>
            <person name="Harkins D.M."/>
            <person name="Durkin A.S."/>
            <person name="Brinkac L.M."/>
            <person name="Haft D.H."/>
            <person name="Selengut J.D."/>
            <person name="Sanka R."/>
            <person name="DePew J."/>
            <person name="Purushe J."/>
            <person name="Chanthongthip A."/>
            <person name="Lattana O."/>
            <person name="Phetsouvanh R."/>
            <person name="Newton P.N."/>
            <person name="Vinetz J.M."/>
            <person name="Sutton G.G."/>
            <person name="Nierman W.C."/>
            <person name="Fouts D.E."/>
        </authorList>
    </citation>
    <scope>NUCLEOTIDE SEQUENCE [LARGE SCALE GENOMIC DNA]</scope>
    <source>
        <strain evidence="3 4">UI 12758</strain>
    </source>
</reference>
<gene>
    <name evidence="3" type="ORF">LEP1GSC105_0180</name>
</gene>
<accession>A0A0E2DBB8</accession>
<dbReference type="Proteomes" id="UP000001340">
    <property type="component" value="Unassembled WGS sequence"/>
</dbReference>
<organism evidence="3 4">
    <name type="scientific">Leptospira interrogans str. UI 12758</name>
    <dbReference type="NCBI Taxonomy" id="1049938"/>
    <lineage>
        <taxon>Bacteria</taxon>
        <taxon>Pseudomonadati</taxon>
        <taxon>Spirochaetota</taxon>
        <taxon>Spirochaetia</taxon>
        <taxon>Leptospirales</taxon>
        <taxon>Leptospiraceae</taxon>
        <taxon>Leptospira</taxon>
    </lineage>
</organism>
<evidence type="ECO:0000256" key="2">
    <source>
        <dbReference type="SAM" id="MobiDB-lite"/>
    </source>
</evidence>
<dbReference type="AlphaFoldDB" id="A0A0E2DBB8"/>
<feature type="region of interest" description="Disordered" evidence="2">
    <location>
        <begin position="16"/>
        <end position="39"/>
    </location>
</feature>
<name>A0A0E2DBB8_LEPIR</name>
<protein>
    <submittedName>
        <fullName evidence="3">Uncharacterized protein</fullName>
    </submittedName>
</protein>
<evidence type="ECO:0000313" key="3">
    <source>
        <dbReference type="EMBL" id="EKR57209.1"/>
    </source>
</evidence>
<evidence type="ECO:0000256" key="1">
    <source>
        <dbReference type="SAM" id="Coils"/>
    </source>
</evidence>
<keyword evidence="1" id="KW-0175">Coiled coil</keyword>
<feature type="coiled-coil region" evidence="1">
    <location>
        <begin position="138"/>
        <end position="165"/>
    </location>
</feature>
<evidence type="ECO:0000313" key="4">
    <source>
        <dbReference type="Proteomes" id="UP000001340"/>
    </source>
</evidence>
<proteinExistence type="predicted"/>